<comment type="caution">
    <text evidence="1">The sequence shown here is derived from an EMBL/GenBank/DDBJ whole genome shotgun (WGS) entry which is preliminary data.</text>
</comment>
<accession>A0A1S8TH89</accession>
<protein>
    <recommendedName>
        <fullName evidence="3">ATPase AAA-type core domain-containing protein</fullName>
    </recommendedName>
</protein>
<evidence type="ECO:0000313" key="2">
    <source>
        <dbReference type="Proteomes" id="UP000190890"/>
    </source>
</evidence>
<dbReference type="RefSeq" id="WP_077847641.1">
    <property type="nucleotide sequence ID" value="NZ_LZZM01000159.1"/>
</dbReference>
<dbReference type="InterPro" id="IPR027417">
    <property type="entry name" value="P-loop_NTPase"/>
</dbReference>
<name>A0A1S8TH89_9CLOT</name>
<dbReference type="OrthoDB" id="7051144at2"/>
<dbReference type="Proteomes" id="UP000190890">
    <property type="component" value="Unassembled WGS sequence"/>
</dbReference>
<organism evidence="1 2">
    <name type="scientific">Clostridium puniceum</name>
    <dbReference type="NCBI Taxonomy" id="29367"/>
    <lineage>
        <taxon>Bacteria</taxon>
        <taxon>Bacillati</taxon>
        <taxon>Bacillota</taxon>
        <taxon>Clostridia</taxon>
        <taxon>Eubacteriales</taxon>
        <taxon>Clostridiaceae</taxon>
        <taxon>Clostridium</taxon>
    </lineage>
</organism>
<dbReference type="SUPFAM" id="SSF52540">
    <property type="entry name" value="P-loop containing nucleoside triphosphate hydrolases"/>
    <property type="match status" value="1"/>
</dbReference>
<proteinExistence type="predicted"/>
<dbReference type="STRING" id="29367.CLPUN_25150"/>
<dbReference type="Gene3D" id="3.40.50.300">
    <property type="entry name" value="P-loop containing nucleotide triphosphate hydrolases"/>
    <property type="match status" value="1"/>
</dbReference>
<keyword evidence="2" id="KW-1185">Reference proteome</keyword>
<reference evidence="1 2" key="1">
    <citation type="submission" date="2016-05" db="EMBL/GenBank/DDBJ databases">
        <title>Microbial solvent formation.</title>
        <authorList>
            <person name="Poehlein A."/>
            <person name="Montoya Solano J.D."/>
            <person name="Flitsch S."/>
            <person name="Krabben P."/>
            <person name="Duerre P."/>
            <person name="Daniel R."/>
        </authorList>
    </citation>
    <scope>NUCLEOTIDE SEQUENCE [LARGE SCALE GENOMIC DNA]</scope>
    <source>
        <strain evidence="1 2">DSM 2619</strain>
    </source>
</reference>
<evidence type="ECO:0000313" key="1">
    <source>
        <dbReference type="EMBL" id="OOM76989.1"/>
    </source>
</evidence>
<dbReference type="EMBL" id="LZZM01000159">
    <property type="protein sequence ID" value="OOM76989.1"/>
    <property type="molecule type" value="Genomic_DNA"/>
</dbReference>
<evidence type="ECO:0008006" key="3">
    <source>
        <dbReference type="Google" id="ProtNLM"/>
    </source>
</evidence>
<gene>
    <name evidence="1" type="ORF">CLPUN_25150</name>
</gene>
<dbReference type="AlphaFoldDB" id="A0A1S8TH89"/>
<sequence length="529" mass="61193">MALESGGRADKLGNRHEGRWLVKQLLRLLREELKSVTIETIGDDEHGVDIWIQYKDGVRQAQQCKARNGSNEHWTIGDLKQKNILKNMKYQLSRDKSYEFMLVSGVGFTVLADVCESARMSDGNSENFYQYQIIEKGKSRTKIYSDFCICLDLDQNKKENRAEVFDYLRRLKITVYLGDYESKQDLLTEISILFAGDTEFIYNTLINYANENDRLGNPIYCDDLYNFLMKNGAIPKFLTRDTRILPTIQKLRIDFKESISQNLINRNIISRNETAECFEALKKGGLVILHGNSGIGKSGVLLEVIEKLELEEISYLPLRVDRKIPKNSTLQYGKSMDLPDSPVQCISAVSGTKPCILIIDQLDAVRWTSNHSMDVMDVCKALIREVLSLRRIGKDIKALIACRNFDLNHDPEIRNWLTLQNKNNEEVWNRIEINKLPTEKIISTIGDFYYNLTFEQKELLSIPQNLAMWCEISKENKDVNFTTSIDLLRQFWNKKIKDIEKETINFTNLKNTLDGFINYCEKMGKYLCL</sequence>